<proteinExistence type="inferred from homology"/>
<dbReference type="Pfam" id="PF03721">
    <property type="entry name" value="UDPG_MGDP_dh_N"/>
    <property type="match status" value="1"/>
</dbReference>
<evidence type="ECO:0000313" key="7">
    <source>
        <dbReference type="EMBL" id="QEX25200.1"/>
    </source>
</evidence>
<dbReference type="Pfam" id="PF00984">
    <property type="entry name" value="UDPG_MGDP_dh"/>
    <property type="match status" value="1"/>
</dbReference>
<dbReference type="GO" id="GO:0000271">
    <property type="term" value="P:polysaccharide biosynthetic process"/>
    <property type="evidence" value="ECO:0007669"/>
    <property type="project" value="InterPro"/>
</dbReference>
<accession>A0A5J6N8C1</accession>
<organism evidence="7 8">
    <name type="scientific">Hypericibacter adhaerens</name>
    <dbReference type="NCBI Taxonomy" id="2602016"/>
    <lineage>
        <taxon>Bacteria</taxon>
        <taxon>Pseudomonadati</taxon>
        <taxon>Pseudomonadota</taxon>
        <taxon>Alphaproteobacteria</taxon>
        <taxon>Rhodospirillales</taxon>
        <taxon>Dongiaceae</taxon>
        <taxon>Hypericibacter</taxon>
    </lineage>
</organism>
<dbReference type="SUPFAM" id="SSF51735">
    <property type="entry name" value="NAD(P)-binding Rossmann-fold domains"/>
    <property type="match status" value="1"/>
</dbReference>
<evidence type="ECO:0000259" key="6">
    <source>
        <dbReference type="SMART" id="SM00984"/>
    </source>
</evidence>
<dbReference type="Proteomes" id="UP000325797">
    <property type="component" value="Chromosome"/>
</dbReference>
<dbReference type="PIRSF" id="PIRSF000124">
    <property type="entry name" value="UDPglc_GDPman_dh"/>
    <property type="match status" value="1"/>
</dbReference>
<dbReference type="SMART" id="SM00984">
    <property type="entry name" value="UDPG_MGDP_dh_C"/>
    <property type="match status" value="1"/>
</dbReference>
<feature type="region of interest" description="Disordered" evidence="5">
    <location>
        <begin position="1"/>
        <end position="23"/>
    </location>
</feature>
<dbReference type="Gene3D" id="3.40.50.720">
    <property type="entry name" value="NAD(P)-binding Rossmann-like Domain"/>
    <property type="match status" value="2"/>
</dbReference>
<evidence type="ECO:0000256" key="1">
    <source>
        <dbReference type="ARBA" id="ARBA00006601"/>
    </source>
</evidence>
<name>A0A5J6N8C1_9PROT</name>
<dbReference type="InterPro" id="IPR008927">
    <property type="entry name" value="6-PGluconate_DH-like_C_sf"/>
</dbReference>
<dbReference type="GO" id="GO:0016628">
    <property type="term" value="F:oxidoreductase activity, acting on the CH-CH group of donors, NAD or NADP as acceptor"/>
    <property type="evidence" value="ECO:0007669"/>
    <property type="project" value="InterPro"/>
</dbReference>
<dbReference type="RefSeq" id="WP_151120479.1">
    <property type="nucleotide sequence ID" value="NZ_CP042582.1"/>
</dbReference>
<feature type="compositionally biased region" description="Low complexity" evidence="5">
    <location>
        <begin position="10"/>
        <end position="23"/>
    </location>
</feature>
<dbReference type="OrthoDB" id="9803238at2"/>
<dbReference type="InterPro" id="IPR001732">
    <property type="entry name" value="UDP-Glc/GDP-Man_DH_N"/>
</dbReference>
<keyword evidence="3" id="KW-0520">NAD</keyword>
<sequence>MNLDPSLPNGARPQPGPAAAAGAPSPGEAIAIIGLGYVGLPLAVALARGQEKAGEGGSIVGFDINPQRIERLRRGLDHTGEVETAALHAARIHYSADPADLRDKDVYIVTVPTPVDASNKPDLGAVEKACEIVGAALKASNPLKQGLPVVVFESTVYPGVTEDFCAPIIARVSGREAGGGFLMGYSPERINPGDRTRTVDRIMKIVSGQTPAVAKRLERLYGQVTSGGIFVARDIRTAEAAKVIENAQRDINIAFINEVTMIFGRLGLSVYDVLEAARTKWNFLDFRPGLVGGHCIGVDPFYLAHCAEALGHHAEVILAGRRINDGMGDHIAGRIVDFHAQGEPRDGRPRTLVLGLTFKENLPDLRNSKVVDLIQGLRARGHRVEVHDARADPAEAKALYGETLRPGLALGPGEAPFDCIVGAVAHDAYKALGPADFARLVRPGGLVGDVKAMWRGRPLPEGLRRWEL</sequence>
<evidence type="ECO:0000256" key="3">
    <source>
        <dbReference type="ARBA" id="ARBA00023027"/>
    </source>
</evidence>
<evidence type="ECO:0000256" key="5">
    <source>
        <dbReference type="SAM" id="MobiDB-lite"/>
    </source>
</evidence>
<protein>
    <submittedName>
        <fullName evidence="7">UDP-N-acetyl-D-galactosamine dehydrogenase</fullName>
    </submittedName>
</protein>
<evidence type="ECO:0000256" key="4">
    <source>
        <dbReference type="PIRNR" id="PIRNR000124"/>
    </source>
</evidence>
<dbReference type="NCBIfam" id="TIGR03026">
    <property type="entry name" value="NDP-sugDHase"/>
    <property type="match status" value="1"/>
</dbReference>
<dbReference type="KEGG" id="hadh:FRZ61_51470"/>
<dbReference type="InterPro" id="IPR036291">
    <property type="entry name" value="NAD(P)-bd_dom_sf"/>
</dbReference>
<evidence type="ECO:0000256" key="2">
    <source>
        <dbReference type="ARBA" id="ARBA00023002"/>
    </source>
</evidence>
<dbReference type="PANTHER" id="PTHR43491">
    <property type="entry name" value="UDP-N-ACETYL-D-MANNOSAMINE DEHYDROGENASE"/>
    <property type="match status" value="1"/>
</dbReference>
<dbReference type="InterPro" id="IPR017476">
    <property type="entry name" value="UDP-Glc/GDP-Man"/>
</dbReference>
<reference evidence="7 8" key="1">
    <citation type="submission" date="2019-08" db="EMBL/GenBank/DDBJ databases">
        <title>Hyperibacter terrae gen. nov., sp. nov. and Hyperibacter viscosus sp. nov., two new members in the family Rhodospirillaceae isolated from the rhizosphere of Hypericum perforatum.</title>
        <authorList>
            <person name="Noviana Z."/>
        </authorList>
    </citation>
    <scope>NUCLEOTIDE SEQUENCE [LARGE SCALE GENOMIC DNA]</scope>
    <source>
        <strain evidence="7 8">R5959</strain>
    </source>
</reference>
<dbReference type="SUPFAM" id="SSF52413">
    <property type="entry name" value="UDP-glucose/GDP-mannose dehydrogenase C-terminal domain"/>
    <property type="match status" value="1"/>
</dbReference>
<dbReference type="InterPro" id="IPR028359">
    <property type="entry name" value="UDP_ManNAc/GlcNAc_DH"/>
</dbReference>
<dbReference type="GO" id="GO:0016616">
    <property type="term" value="F:oxidoreductase activity, acting on the CH-OH group of donors, NAD or NADP as acceptor"/>
    <property type="evidence" value="ECO:0007669"/>
    <property type="project" value="InterPro"/>
</dbReference>
<dbReference type="PANTHER" id="PTHR43491:SF2">
    <property type="entry name" value="UDP-N-ACETYL-D-MANNOSAMINE DEHYDROGENASE"/>
    <property type="match status" value="1"/>
</dbReference>
<dbReference type="PIRSF" id="PIRSF500136">
    <property type="entry name" value="UDP_ManNAc_DH"/>
    <property type="match status" value="1"/>
</dbReference>
<dbReference type="EMBL" id="CP042582">
    <property type="protein sequence ID" value="QEX25200.1"/>
    <property type="molecule type" value="Genomic_DNA"/>
</dbReference>
<dbReference type="GO" id="GO:0051287">
    <property type="term" value="F:NAD binding"/>
    <property type="evidence" value="ECO:0007669"/>
    <property type="project" value="InterPro"/>
</dbReference>
<keyword evidence="8" id="KW-1185">Reference proteome</keyword>
<dbReference type="InterPro" id="IPR014027">
    <property type="entry name" value="UDP-Glc/GDP-Man_DH_C"/>
</dbReference>
<gene>
    <name evidence="7" type="primary">capL</name>
    <name evidence="7" type="ORF">FRZ61_51470</name>
</gene>
<comment type="similarity">
    <text evidence="1 4">Belongs to the UDP-glucose/GDP-mannose dehydrogenase family.</text>
</comment>
<evidence type="ECO:0000313" key="8">
    <source>
        <dbReference type="Proteomes" id="UP000325797"/>
    </source>
</evidence>
<dbReference type="SUPFAM" id="SSF48179">
    <property type="entry name" value="6-phosphogluconate dehydrogenase C-terminal domain-like"/>
    <property type="match status" value="1"/>
</dbReference>
<dbReference type="Pfam" id="PF03720">
    <property type="entry name" value="UDPG_MGDP_dh_C"/>
    <property type="match status" value="1"/>
</dbReference>
<keyword evidence="2" id="KW-0560">Oxidoreductase</keyword>
<dbReference type="InterPro" id="IPR014026">
    <property type="entry name" value="UDP-Glc/GDP-Man_DH_dimer"/>
</dbReference>
<dbReference type="AlphaFoldDB" id="A0A5J6N8C1"/>
<feature type="domain" description="UDP-glucose/GDP-mannose dehydrogenase C-terminal" evidence="6">
    <location>
        <begin position="352"/>
        <end position="456"/>
    </location>
</feature>
<dbReference type="InterPro" id="IPR036220">
    <property type="entry name" value="UDP-Glc/GDP-Man_DH_C_sf"/>
</dbReference>